<evidence type="ECO:0000313" key="1">
    <source>
        <dbReference type="EMBL" id="KAH3838348.1"/>
    </source>
</evidence>
<name>A0A9D4QPC8_DREPO</name>
<reference evidence="1" key="2">
    <citation type="submission" date="2020-11" db="EMBL/GenBank/DDBJ databases">
        <authorList>
            <person name="McCartney M.A."/>
            <person name="Auch B."/>
            <person name="Kono T."/>
            <person name="Mallez S."/>
            <person name="Becker A."/>
            <person name="Gohl D.M."/>
            <person name="Silverstein K.A.T."/>
            <person name="Koren S."/>
            <person name="Bechman K.B."/>
            <person name="Herman A."/>
            <person name="Abrahante J.E."/>
            <person name="Garbe J."/>
        </authorList>
    </citation>
    <scope>NUCLEOTIDE SEQUENCE</scope>
    <source>
        <strain evidence="1">Duluth1</strain>
        <tissue evidence="1">Whole animal</tissue>
    </source>
</reference>
<protein>
    <submittedName>
        <fullName evidence="1">Uncharacterized protein</fullName>
    </submittedName>
</protein>
<reference evidence="1" key="1">
    <citation type="journal article" date="2019" name="bioRxiv">
        <title>The Genome of the Zebra Mussel, Dreissena polymorpha: A Resource for Invasive Species Research.</title>
        <authorList>
            <person name="McCartney M.A."/>
            <person name="Auch B."/>
            <person name="Kono T."/>
            <person name="Mallez S."/>
            <person name="Zhang Y."/>
            <person name="Obille A."/>
            <person name="Becker A."/>
            <person name="Abrahante J.E."/>
            <person name="Garbe J."/>
            <person name="Badalamenti J.P."/>
            <person name="Herman A."/>
            <person name="Mangelson H."/>
            <person name="Liachko I."/>
            <person name="Sullivan S."/>
            <person name="Sone E.D."/>
            <person name="Koren S."/>
            <person name="Silverstein K.A.T."/>
            <person name="Beckman K.B."/>
            <person name="Gohl D.M."/>
        </authorList>
    </citation>
    <scope>NUCLEOTIDE SEQUENCE</scope>
    <source>
        <strain evidence="1">Duluth1</strain>
        <tissue evidence="1">Whole animal</tissue>
    </source>
</reference>
<keyword evidence="2" id="KW-1185">Reference proteome</keyword>
<accession>A0A9D4QPC8</accession>
<evidence type="ECO:0000313" key="2">
    <source>
        <dbReference type="Proteomes" id="UP000828390"/>
    </source>
</evidence>
<comment type="caution">
    <text evidence="1">The sequence shown here is derived from an EMBL/GenBank/DDBJ whole genome shotgun (WGS) entry which is preliminary data.</text>
</comment>
<sequence length="63" mass="6843">MGIPQERSRAMALSLIKKWASGDTRDNTEPGLWGISSLLCATGEEFGKIYNTGDFCAGLFTND</sequence>
<proteinExistence type="predicted"/>
<organism evidence="1 2">
    <name type="scientific">Dreissena polymorpha</name>
    <name type="common">Zebra mussel</name>
    <name type="synonym">Mytilus polymorpha</name>
    <dbReference type="NCBI Taxonomy" id="45954"/>
    <lineage>
        <taxon>Eukaryota</taxon>
        <taxon>Metazoa</taxon>
        <taxon>Spiralia</taxon>
        <taxon>Lophotrochozoa</taxon>
        <taxon>Mollusca</taxon>
        <taxon>Bivalvia</taxon>
        <taxon>Autobranchia</taxon>
        <taxon>Heteroconchia</taxon>
        <taxon>Euheterodonta</taxon>
        <taxon>Imparidentia</taxon>
        <taxon>Neoheterodontei</taxon>
        <taxon>Myida</taxon>
        <taxon>Dreissenoidea</taxon>
        <taxon>Dreissenidae</taxon>
        <taxon>Dreissena</taxon>
    </lineage>
</organism>
<gene>
    <name evidence="1" type="ORF">DPMN_111756</name>
</gene>
<dbReference type="AlphaFoldDB" id="A0A9D4QPC8"/>
<dbReference type="EMBL" id="JAIWYP010000004">
    <property type="protein sequence ID" value="KAH3838348.1"/>
    <property type="molecule type" value="Genomic_DNA"/>
</dbReference>
<dbReference type="Proteomes" id="UP000828390">
    <property type="component" value="Unassembled WGS sequence"/>
</dbReference>